<proteinExistence type="predicted"/>
<keyword evidence="1" id="KW-0472">Membrane</keyword>
<gene>
    <name evidence="2" type="ORF">GCM10008106_24980</name>
</gene>
<evidence type="ECO:0000313" key="3">
    <source>
        <dbReference type="Proteomes" id="UP000642809"/>
    </source>
</evidence>
<sequence length="134" mass="15617">MRAKNTFYLLSSVVGVLIIWFMYESFNQPGVGQLEGEFQEMAFYRNENNTGPVKRIYAVYTSSENLEELEQYGKFMPHTKYGSTTVYFFDNVLNTPKQLNPNSPHFESTFERSCIAVYEKNAMGQESFRVQPFK</sequence>
<reference evidence="2" key="2">
    <citation type="submission" date="2020-09" db="EMBL/GenBank/DDBJ databases">
        <authorList>
            <person name="Sun Q."/>
            <person name="Kim S."/>
        </authorList>
    </citation>
    <scope>NUCLEOTIDE SEQUENCE</scope>
    <source>
        <strain evidence="2">KCTC 23224</strain>
    </source>
</reference>
<keyword evidence="3" id="KW-1185">Reference proteome</keyword>
<keyword evidence="1" id="KW-1133">Transmembrane helix</keyword>
<feature type="transmembrane region" description="Helical" evidence="1">
    <location>
        <begin position="7"/>
        <end position="23"/>
    </location>
</feature>
<dbReference type="RefSeq" id="WP_189583032.1">
    <property type="nucleotide sequence ID" value="NZ_BMYF01000015.1"/>
</dbReference>
<organism evidence="2 3">
    <name type="scientific">Mongoliitalea lutea</name>
    <dbReference type="NCBI Taxonomy" id="849756"/>
    <lineage>
        <taxon>Bacteria</taxon>
        <taxon>Pseudomonadati</taxon>
        <taxon>Bacteroidota</taxon>
        <taxon>Cytophagia</taxon>
        <taxon>Cytophagales</taxon>
        <taxon>Cyclobacteriaceae</taxon>
        <taxon>Mongoliitalea</taxon>
    </lineage>
</organism>
<comment type="caution">
    <text evidence="2">The sequence shown here is derived from an EMBL/GenBank/DDBJ whole genome shotgun (WGS) entry which is preliminary data.</text>
</comment>
<reference evidence="2" key="1">
    <citation type="journal article" date="2014" name="Int. J. Syst. Evol. Microbiol.">
        <title>Complete genome sequence of Corynebacterium casei LMG S-19264T (=DSM 44701T), isolated from a smear-ripened cheese.</title>
        <authorList>
            <consortium name="US DOE Joint Genome Institute (JGI-PGF)"/>
            <person name="Walter F."/>
            <person name="Albersmeier A."/>
            <person name="Kalinowski J."/>
            <person name="Ruckert C."/>
        </authorList>
    </citation>
    <scope>NUCLEOTIDE SEQUENCE</scope>
    <source>
        <strain evidence="2">KCTC 23224</strain>
    </source>
</reference>
<evidence type="ECO:0000256" key="1">
    <source>
        <dbReference type="SAM" id="Phobius"/>
    </source>
</evidence>
<dbReference type="AlphaFoldDB" id="A0A8J3CX80"/>
<dbReference type="Proteomes" id="UP000642809">
    <property type="component" value="Unassembled WGS sequence"/>
</dbReference>
<evidence type="ECO:0000313" key="2">
    <source>
        <dbReference type="EMBL" id="GHB42910.1"/>
    </source>
</evidence>
<name>A0A8J3CX80_9BACT</name>
<dbReference type="EMBL" id="BMYF01000015">
    <property type="protein sequence ID" value="GHB42910.1"/>
    <property type="molecule type" value="Genomic_DNA"/>
</dbReference>
<protein>
    <submittedName>
        <fullName evidence="2">Uncharacterized protein</fullName>
    </submittedName>
</protein>
<accession>A0A8J3CX80</accession>
<keyword evidence="1" id="KW-0812">Transmembrane</keyword>